<evidence type="ECO:0000256" key="3">
    <source>
        <dbReference type="ARBA" id="ARBA00023306"/>
    </source>
</evidence>
<evidence type="ECO:0000256" key="1">
    <source>
        <dbReference type="ARBA" id="ARBA00022618"/>
    </source>
</evidence>
<dbReference type="AlphaFoldDB" id="A0A372GAK5"/>
<dbReference type="EMBL" id="QVNQ01000010">
    <property type="protein sequence ID" value="RFS82182.1"/>
    <property type="molecule type" value="Genomic_DNA"/>
</dbReference>
<sequence length="77" mass="8595">MAPDRQTGAVVKSLRPQNYNEVLYVGHFFRKGVPVLMDLSDVTDAEAKQIVDFATGLVFGRGGAMDRVDRRLFLLQP</sequence>
<dbReference type="Pfam" id="PF04472">
    <property type="entry name" value="SepF"/>
    <property type="match status" value="1"/>
</dbReference>
<dbReference type="InterPro" id="IPR038594">
    <property type="entry name" value="SepF-like_sf"/>
</dbReference>
<keyword evidence="6" id="KW-1185">Reference proteome</keyword>
<proteinExistence type="predicted"/>
<keyword evidence="1 5" id="KW-0132">Cell division</keyword>
<dbReference type="InterPro" id="IPR007561">
    <property type="entry name" value="Cell_div_SepF/SepF-rel"/>
</dbReference>
<keyword evidence="3" id="KW-0131">Cell cycle</keyword>
<comment type="function">
    <text evidence="4">Cell division protein that is part of the divisome complex and is recruited early to the Z-ring. Probably stimulates Z-ring formation, perhaps through the cross-linking of FtsZ protofilaments. Its function overlaps with FtsA.</text>
</comment>
<dbReference type="InterPro" id="IPR023052">
    <property type="entry name" value="Cell_div_SepF"/>
</dbReference>
<evidence type="ECO:0000256" key="2">
    <source>
        <dbReference type="ARBA" id="ARBA00023210"/>
    </source>
</evidence>
<evidence type="ECO:0000256" key="4">
    <source>
        <dbReference type="ARBA" id="ARBA00044936"/>
    </source>
</evidence>
<name>A0A372GAK5_9ACTN</name>
<dbReference type="PANTHER" id="PTHR35798">
    <property type="entry name" value="CELL DIVISION PROTEIN SEPF"/>
    <property type="match status" value="1"/>
</dbReference>
<protein>
    <submittedName>
        <fullName evidence="5">Cell division protein SepF</fullName>
    </submittedName>
</protein>
<dbReference type="PANTHER" id="PTHR35798:SF1">
    <property type="entry name" value="CELL DIVISION PROTEIN SEPF"/>
    <property type="match status" value="1"/>
</dbReference>
<comment type="caution">
    <text evidence="5">The sequence shown here is derived from an EMBL/GenBank/DDBJ whole genome shotgun (WGS) entry which is preliminary data.</text>
</comment>
<accession>A0A372GAK5</accession>
<dbReference type="GO" id="GO:0000917">
    <property type="term" value="P:division septum assembly"/>
    <property type="evidence" value="ECO:0007669"/>
    <property type="project" value="UniProtKB-KW"/>
</dbReference>
<evidence type="ECO:0000313" key="5">
    <source>
        <dbReference type="EMBL" id="RFS82182.1"/>
    </source>
</evidence>
<dbReference type="Gene3D" id="3.30.110.150">
    <property type="entry name" value="SepF-like protein"/>
    <property type="match status" value="1"/>
</dbReference>
<reference evidence="5 6" key="1">
    <citation type="submission" date="2018-08" db="EMBL/GenBank/DDBJ databases">
        <title>Actinomadura spongicola sp. nov., isolated from marine sponge Leucetta chagosensis.</title>
        <authorList>
            <person name="Li L."/>
            <person name="Lin H.W."/>
        </authorList>
    </citation>
    <scope>NUCLEOTIDE SEQUENCE [LARGE SCALE GENOMIC DNA]</scope>
    <source>
        <strain evidence="5 6">LHW52907</strain>
    </source>
</reference>
<organism evidence="5 6">
    <name type="scientific">Actinomadura spongiicola</name>
    <dbReference type="NCBI Taxonomy" id="2303421"/>
    <lineage>
        <taxon>Bacteria</taxon>
        <taxon>Bacillati</taxon>
        <taxon>Actinomycetota</taxon>
        <taxon>Actinomycetes</taxon>
        <taxon>Streptosporangiales</taxon>
        <taxon>Thermomonosporaceae</taxon>
        <taxon>Actinomadura</taxon>
    </lineage>
</organism>
<evidence type="ECO:0000313" key="6">
    <source>
        <dbReference type="Proteomes" id="UP000262882"/>
    </source>
</evidence>
<dbReference type="Proteomes" id="UP000262882">
    <property type="component" value="Unassembled WGS sequence"/>
</dbReference>
<keyword evidence="2" id="KW-0717">Septation</keyword>
<gene>
    <name evidence="5" type="ORF">D0T12_28505</name>
</gene>